<dbReference type="RefSeq" id="WP_011256091.1">
    <property type="nucleotide sequence ID" value="NC_006832.1"/>
</dbReference>
<dbReference type="GO" id="GO:0003677">
    <property type="term" value="F:DNA binding"/>
    <property type="evidence" value="ECO:0007669"/>
    <property type="project" value="InterPro"/>
</dbReference>
<evidence type="ECO:0000259" key="1">
    <source>
        <dbReference type="Pfam" id="PF10073"/>
    </source>
</evidence>
<dbReference type="Proteomes" id="UP000001021">
    <property type="component" value="Chromosome"/>
</dbReference>
<dbReference type="eggNOG" id="COG3750">
    <property type="taxonomic scope" value="Bacteria"/>
</dbReference>
<dbReference type="NCBIfam" id="NF010247">
    <property type="entry name" value="PRK13694.1"/>
    <property type="match status" value="1"/>
</dbReference>
<dbReference type="AlphaFoldDB" id="A0A0H3LZC8"/>
<keyword evidence="3" id="KW-1185">Reference proteome</keyword>
<evidence type="ECO:0000313" key="3">
    <source>
        <dbReference type="Proteomes" id="UP000001021"/>
    </source>
</evidence>
<proteinExistence type="predicted"/>
<sequence length="95" mass="11182">MVYINGRLVSGDKDNTVVEDLKRYIERIEKLESEREEISQCIRGIYNEANSNGFNTKAIRQIIKLRKMNNDDREDLEMLLMTYKRALGILVEIDE</sequence>
<feature type="domain" description="GapR-like DNA-binding" evidence="1">
    <location>
        <begin position="19"/>
        <end position="88"/>
    </location>
</feature>
<dbReference type="Pfam" id="PF10073">
    <property type="entry name" value="GapR_DNA-bd"/>
    <property type="match status" value="1"/>
</dbReference>
<reference evidence="2 3" key="1">
    <citation type="journal article" date="2006" name="J. Bacteriol.">
        <title>Comparative genomic analysis of three strains of Ehrlichia ruminantium reveals an active process of genome size plasticity.</title>
        <authorList>
            <person name="Frutos R."/>
            <person name="Viari A."/>
            <person name="Ferraz C."/>
            <person name="Morgat A."/>
            <person name="Eychenie S."/>
            <person name="Kandassami Y."/>
            <person name="Chantal I."/>
            <person name="Bensaid A."/>
            <person name="Coissac E."/>
            <person name="Vachiery N."/>
            <person name="Demaille J."/>
            <person name="Martinez D."/>
        </authorList>
    </citation>
    <scope>NUCLEOTIDE SEQUENCE [LARGE SCALE GENOMIC DNA]</scope>
    <source>
        <strain evidence="2 3">Welgevonden</strain>
    </source>
</reference>
<gene>
    <name evidence="2" type="ordered locus">ERWE_CDS_04780</name>
</gene>
<protein>
    <recommendedName>
        <fullName evidence="1">GapR-like DNA-binding domain-containing protein</fullName>
    </recommendedName>
</protein>
<dbReference type="EMBL" id="CR925678">
    <property type="protein sequence ID" value="CAI26972.1"/>
    <property type="molecule type" value="Genomic_DNA"/>
</dbReference>
<dbReference type="InterPro" id="IPR046367">
    <property type="entry name" value="GapR-like_DNA-bd"/>
</dbReference>
<organism evidence="2 3">
    <name type="scientific">Ehrlichia ruminantium (strain Welgevonden)</name>
    <dbReference type="NCBI Taxonomy" id="254945"/>
    <lineage>
        <taxon>Bacteria</taxon>
        <taxon>Pseudomonadati</taxon>
        <taxon>Pseudomonadota</taxon>
        <taxon>Alphaproteobacteria</taxon>
        <taxon>Rickettsiales</taxon>
        <taxon>Anaplasmataceae</taxon>
        <taxon>Ehrlichia</taxon>
    </lineage>
</organism>
<accession>A0A0H3LZC8</accession>
<dbReference type="HOGENOM" id="CLU_158651_3_0_5"/>
<name>A0A0H3LZC8_EHRRW</name>
<evidence type="ECO:0000313" key="2">
    <source>
        <dbReference type="EMBL" id="CAI26972.1"/>
    </source>
</evidence>
<dbReference type="KEGG" id="erw:ERWE_CDS_04780"/>